<feature type="domain" description="Mur ligase central" evidence="12">
    <location>
        <begin position="103"/>
        <end position="300"/>
    </location>
</feature>
<keyword evidence="8" id="KW-0067">ATP-binding</keyword>
<evidence type="ECO:0000256" key="6">
    <source>
        <dbReference type="ARBA" id="ARBA00023306"/>
    </source>
</evidence>
<sequence>MKLSELLANVETAGSFEDREIRNMTCDSRKVGEGDVFVCIAGGTADGHDFAQKALEQGAAAIVCQRDLGIAGQILTSDTRKAYSRMAANFYGNPSKKLRLIGVTGTKGKSTVATLIKAVLTAAGKKVGLIGTIQNEIGDKIIPADKTTPDALELESLYADMVKEGCEYCVMEVSSHALDQNRIGDSHYEVAVFTNLSHEHLDYHKTMENYFEAKAKLFSICDTAVINADDPYGQRLLSQCACPALAFSMKEETAGLRAFDVQHHPDSVEFRFCYEGVEGKLKFAMPGDFSVRNALAAMGACLQLGVCLDTITGALRAVAGVRGRNEIIPTGRDFTVICDYAHSPDSIENILSSLKETVHGRLVALFGCGGDRDRTKRPLMGAAAAAYADFVYVTSDNPRTEDPEAIIREILPGVEGHGTPYAVIPDRREAIFQAIRDAKPGDTIVLCGKGHEDYQVIGHEKRHFDEREIVAEALAALN</sequence>
<feature type="binding site" evidence="8">
    <location>
        <position position="452"/>
    </location>
    <ligand>
        <name>meso-2,6-diaminopimelate</name>
        <dbReference type="ChEBI" id="CHEBI:57791"/>
    </ligand>
</feature>
<evidence type="ECO:0000256" key="4">
    <source>
        <dbReference type="ARBA" id="ARBA00022960"/>
    </source>
</evidence>
<keyword evidence="6 8" id="KW-0131">Cell cycle</keyword>
<dbReference type="InterPro" id="IPR035911">
    <property type="entry name" value="MurE/MurF_N"/>
</dbReference>
<evidence type="ECO:0000256" key="8">
    <source>
        <dbReference type="HAMAP-Rule" id="MF_00208"/>
    </source>
</evidence>
<dbReference type="InterPro" id="IPR036565">
    <property type="entry name" value="Mur-like_cat_sf"/>
</dbReference>
<feature type="binding site" evidence="8">
    <location>
        <position position="180"/>
    </location>
    <ligand>
        <name>UDP-N-acetyl-alpha-D-muramoyl-L-alanyl-D-glutamate</name>
        <dbReference type="ChEBI" id="CHEBI:83900"/>
    </ligand>
</feature>
<comment type="subcellular location">
    <subcellularLocation>
        <location evidence="8 9">Cytoplasm</location>
    </subcellularLocation>
</comment>
<evidence type="ECO:0000259" key="12">
    <source>
        <dbReference type="Pfam" id="PF08245"/>
    </source>
</evidence>
<keyword evidence="7 8" id="KW-0961">Cell wall biogenesis/degradation</keyword>
<dbReference type="PANTHER" id="PTHR23135">
    <property type="entry name" value="MUR LIGASE FAMILY MEMBER"/>
    <property type="match status" value="1"/>
</dbReference>
<dbReference type="AlphaFoldDB" id="A0A9D1K0H6"/>
<dbReference type="Pfam" id="PF08245">
    <property type="entry name" value="Mur_ligase_M"/>
    <property type="match status" value="1"/>
</dbReference>
<dbReference type="Gene3D" id="3.40.1390.10">
    <property type="entry name" value="MurE/MurF, N-terminal domain"/>
    <property type="match status" value="1"/>
</dbReference>
<evidence type="ECO:0000259" key="11">
    <source>
        <dbReference type="Pfam" id="PF02875"/>
    </source>
</evidence>
<dbReference type="InterPro" id="IPR005761">
    <property type="entry name" value="UDP-N-AcMur-Glu-dNH2Pim_ligase"/>
</dbReference>
<reference evidence="13" key="2">
    <citation type="journal article" date="2021" name="PeerJ">
        <title>Extensive microbial diversity within the chicken gut microbiome revealed by metagenomics and culture.</title>
        <authorList>
            <person name="Gilroy R."/>
            <person name="Ravi A."/>
            <person name="Getino M."/>
            <person name="Pursley I."/>
            <person name="Horton D.L."/>
            <person name="Alikhan N.F."/>
            <person name="Baker D."/>
            <person name="Gharbi K."/>
            <person name="Hall N."/>
            <person name="Watson M."/>
            <person name="Adriaenssens E.M."/>
            <person name="Foster-Nyarko E."/>
            <person name="Jarju S."/>
            <person name="Secka A."/>
            <person name="Antonio M."/>
            <person name="Oren A."/>
            <person name="Chaudhuri R.R."/>
            <person name="La Ragione R."/>
            <person name="Hildebrand F."/>
            <person name="Pallen M.J."/>
        </authorList>
    </citation>
    <scope>NUCLEOTIDE SEQUENCE</scope>
    <source>
        <strain evidence="13">CHK199-13235</strain>
    </source>
</reference>
<evidence type="ECO:0000259" key="10">
    <source>
        <dbReference type="Pfam" id="PF01225"/>
    </source>
</evidence>
<evidence type="ECO:0000256" key="1">
    <source>
        <dbReference type="ARBA" id="ARBA00004752"/>
    </source>
</evidence>
<dbReference type="EMBL" id="DVJP01000073">
    <property type="protein sequence ID" value="HIS77330.1"/>
    <property type="molecule type" value="Genomic_DNA"/>
</dbReference>
<feature type="domain" description="Mur ligase N-terminal catalytic" evidence="10">
    <location>
        <begin position="20"/>
        <end position="74"/>
    </location>
</feature>
<dbReference type="SUPFAM" id="SSF53623">
    <property type="entry name" value="MurD-like peptide ligases, catalytic domain"/>
    <property type="match status" value="1"/>
</dbReference>
<keyword evidence="4 8" id="KW-0133">Cell shape</keyword>
<dbReference type="GO" id="GO:0008765">
    <property type="term" value="F:UDP-N-acetylmuramoylalanyl-D-glutamate-2,6-diaminopimelate ligase activity"/>
    <property type="evidence" value="ECO:0007669"/>
    <property type="project" value="UniProtKB-UniRule"/>
</dbReference>
<feature type="binding site" evidence="8">
    <location>
        <position position="174"/>
    </location>
    <ligand>
        <name>UDP-N-acetyl-alpha-D-muramoyl-L-alanyl-D-glutamate</name>
        <dbReference type="ChEBI" id="CHEBI:83900"/>
    </ligand>
</feature>
<feature type="short sequence motif" description="Meso-diaminopimelate recognition motif" evidence="8">
    <location>
        <begin position="396"/>
        <end position="399"/>
    </location>
</feature>
<dbReference type="InterPro" id="IPR036615">
    <property type="entry name" value="Mur_ligase_C_dom_sf"/>
</dbReference>
<comment type="PTM">
    <text evidence="8">Carboxylation is probably crucial for Mg(2+) binding and, consequently, for the gamma-phosphate positioning of ATP.</text>
</comment>
<dbReference type="GO" id="GO:0000287">
    <property type="term" value="F:magnesium ion binding"/>
    <property type="evidence" value="ECO:0007669"/>
    <property type="project" value="UniProtKB-UniRule"/>
</dbReference>
<comment type="similarity">
    <text evidence="2 8">Belongs to the MurCDEF family. MurE subfamily.</text>
</comment>
<evidence type="ECO:0000313" key="13">
    <source>
        <dbReference type="EMBL" id="HIS77330.1"/>
    </source>
</evidence>
<comment type="function">
    <text evidence="8">Catalyzes the addition of meso-diaminopimelic acid to the nucleotide precursor UDP-N-acetylmuramoyl-L-alanyl-D-glutamate (UMAG) in the biosynthesis of bacterial cell-wall peptidoglycan.</text>
</comment>
<dbReference type="NCBIfam" id="NF001126">
    <property type="entry name" value="PRK00139.1-4"/>
    <property type="match status" value="1"/>
</dbReference>
<reference evidence="13" key="1">
    <citation type="submission" date="2020-10" db="EMBL/GenBank/DDBJ databases">
        <authorList>
            <person name="Gilroy R."/>
        </authorList>
    </citation>
    <scope>NUCLEOTIDE SEQUENCE</scope>
    <source>
        <strain evidence="13">CHK199-13235</strain>
    </source>
</reference>
<keyword evidence="5 8" id="KW-0573">Peptidoglycan synthesis</keyword>
<feature type="binding site" evidence="8">
    <location>
        <begin position="396"/>
        <end position="399"/>
    </location>
    <ligand>
        <name>meso-2,6-diaminopimelate</name>
        <dbReference type="ChEBI" id="CHEBI:57791"/>
    </ligand>
</feature>
<dbReference type="GO" id="GO:0005524">
    <property type="term" value="F:ATP binding"/>
    <property type="evidence" value="ECO:0007669"/>
    <property type="project" value="UniProtKB-UniRule"/>
</dbReference>
<feature type="binding site" evidence="8">
    <location>
        <position position="448"/>
    </location>
    <ligand>
        <name>meso-2,6-diaminopimelate</name>
        <dbReference type="ChEBI" id="CHEBI:57791"/>
    </ligand>
</feature>
<dbReference type="Proteomes" id="UP000824002">
    <property type="component" value="Unassembled WGS sequence"/>
</dbReference>
<dbReference type="GO" id="GO:0008360">
    <property type="term" value="P:regulation of cell shape"/>
    <property type="evidence" value="ECO:0007669"/>
    <property type="project" value="UniProtKB-KW"/>
</dbReference>
<evidence type="ECO:0000256" key="7">
    <source>
        <dbReference type="ARBA" id="ARBA00023316"/>
    </source>
</evidence>
<keyword evidence="8" id="KW-0963">Cytoplasm</keyword>
<dbReference type="InterPro" id="IPR004101">
    <property type="entry name" value="Mur_ligase_C"/>
</dbReference>
<evidence type="ECO:0000256" key="3">
    <source>
        <dbReference type="ARBA" id="ARBA00022618"/>
    </source>
</evidence>
<dbReference type="NCBIfam" id="NF001124">
    <property type="entry name" value="PRK00139.1-2"/>
    <property type="match status" value="1"/>
</dbReference>
<feature type="binding site" evidence="8">
    <location>
        <position position="372"/>
    </location>
    <ligand>
        <name>meso-2,6-diaminopimelate</name>
        <dbReference type="ChEBI" id="CHEBI:57791"/>
    </ligand>
</feature>
<protein>
    <recommendedName>
        <fullName evidence="8">UDP-N-acetylmuramoyl-L-alanyl-D-glutamate--2,6-diaminopimelate ligase</fullName>
        <ecNumber evidence="8">6.3.2.13</ecNumber>
    </recommendedName>
    <alternativeName>
        <fullName evidence="8">Meso-A2pm-adding enzyme</fullName>
    </alternativeName>
    <alternativeName>
        <fullName evidence="8">Meso-diaminopimelate-adding enzyme</fullName>
    </alternativeName>
    <alternativeName>
        <fullName evidence="8">UDP-MurNAc-L-Ala-D-Glu:meso-diaminopimelate ligase</fullName>
    </alternativeName>
    <alternativeName>
        <fullName evidence="8">UDP-MurNAc-tripeptide synthetase</fullName>
    </alternativeName>
    <alternativeName>
        <fullName evidence="8">UDP-N-acetylmuramyl-tripeptide synthetase</fullName>
    </alternativeName>
</protein>
<keyword evidence="8" id="KW-0547">Nucleotide-binding</keyword>
<keyword evidence="3 8" id="KW-0132">Cell division</keyword>
<dbReference type="GO" id="GO:0009252">
    <property type="term" value="P:peptidoglycan biosynthetic process"/>
    <property type="evidence" value="ECO:0007669"/>
    <property type="project" value="UniProtKB-UniRule"/>
</dbReference>
<name>A0A9D1K0H6_9FIRM</name>
<evidence type="ECO:0000256" key="9">
    <source>
        <dbReference type="RuleBase" id="RU004135"/>
    </source>
</evidence>
<keyword evidence="8 13" id="KW-0436">Ligase</keyword>
<comment type="caution">
    <text evidence="8">Lacks conserved residue(s) required for the propagation of feature annotation.</text>
</comment>
<gene>
    <name evidence="8" type="primary">murE</name>
    <name evidence="13" type="ORF">IAB51_11090</name>
</gene>
<dbReference type="Pfam" id="PF02875">
    <property type="entry name" value="Mur_ligase_C"/>
    <property type="match status" value="1"/>
</dbReference>
<comment type="caution">
    <text evidence="13">The sequence shown here is derived from an EMBL/GenBank/DDBJ whole genome shotgun (WGS) entry which is preliminary data.</text>
</comment>
<dbReference type="SUPFAM" id="SSF63418">
    <property type="entry name" value="MurE/MurF N-terminal domain"/>
    <property type="match status" value="1"/>
</dbReference>
<comment type="pathway">
    <text evidence="1 8 9">Cell wall biogenesis; peptidoglycan biosynthesis.</text>
</comment>
<feature type="binding site" evidence="8">
    <location>
        <begin position="105"/>
        <end position="111"/>
    </location>
    <ligand>
        <name>ATP</name>
        <dbReference type="ChEBI" id="CHEBI:30616"/>
    </ligand>
</feature>
<feature type="modified residue" description="N6-carboxylysine" evidence="8">
    <location>
        <position position="214"/>
    </location>
</feature>
<dbReference type="Pfam" id="PF01225">
    <property type="entry name" value="Mur_ligase"/>
    <property type="match status" value="1"/>
</dbReference>
<dbReference type="InterPro" id="IPR013221">
    <property type="entry name" value="Mur_ligase_cen"/>
</dbReference>
<evidence type="ECO:0000313" key="14">
    <source>
        <dbReference type="Proteomes" id="UP000824002"/>
    </source>
</evidence>
<dbReference type="Gene3D" id="3.40.1190.10">
    <property type="entry name" value="Mur-like, catalytic domain"/>
    <property type="match status" value="1"/>
</dbReference>
<feature type="binding site" evidence="8">
    <location>
        <position position="28"/>
    </location>
    <ligand>
        <name>UDP-N-acetyl-alpha-D-muramoyl-L-alanyl-D-glutamate</name>
        <dbReference type="ChEBI" id="CHEBI:83900"/>
    </ligand>
</feature>
<evidence type="ECO:0000256" key="5">
    <source>
        <dbReference type="ARBA" id="ARBA00022984"/>
    </source>
</evidence>
<dbReference type="SUPFAM" id="SSF53244">
    <property type="entry name" value="MurD-like peptide ligases, peptide-binding domain"/>
    <property type="match status" value="1"/>
</dbReference>
<dbReference type="EC" id="6.3.2.13" evidence="8"/>
<evidence type="ECO:0000256" key="2">
    <source>
        <dbReference type="ARBA" id="ARBA00005898"/>
    </source>
</evidence>
<organism evidence="13 14">
    <name type="scientific">Candidatus Merdivicinus excrementipullorum</name>
    <dbReference type="NCBI Taxonomy" id="2840867"/>
    <lineage>
        <taxon>Bacteria</taxon>
        <taxon>Bacillati</taxon>
        <taxon>Bacillota</taxon>
        <taxon>Clostridia</taxon>
        <taxon>Eubacteriales</taxon>
        <taxon>Oscillospiraceae</taxon>
        <taxon>Oscillospiraceae incertae sedis</taxon>
        <taxon>Candidatus Merdivicinus</taxon>
    </lineage>
</organism>
<comment type="cofactor">
    <cofactor evidence="8">
        <name>Mg(2+)</name>
        <dbReference type="ChEBI" id="CHEBI:18420"/>
    </cofactor>
</comment>
<dbReference type="GO" id="GO:0005737">
    <property type="term" value="C:cytoplasm"/>
    <property type="evidence" value="ECO:0007669"/>
    <property type="project" value="UniProtKB-SubCell"/>
</dbReference>
<dbReference type="Gene3D" id="3.90.190.20">
    <property type="entry name" value="Mur ligase, C-terminal domain"/>
    <property type="match status" value="1"/>
</dbReference>
<dbReference type="InterPro" id="IPR000713">
    <property type="entry name" value="Mur_ligase_N"/>
</dbReference>
<dbReference type="NCBIfam" id="TIGR01085">
    <property type="entry name" value="murE"/>
    <property type="match status" value="1"/>
</dbReference>
<feature type="binding site" evidence="8">
    <location>
        <position position="182"/>
    </location>
    <ligand>
        <name>UDP-N-acetyl-alpha-D-muramoyl-L-alanyl-D-glutamate</name>
        <dbReference type="ChEBI" id="CHEBI:83900"/>
    </ligand>
</feature>
<accession>A0A9D1K0H6</accession>
<proteinExistence type="inferred from homology"/>
<comment type="catalytic activity">
    <reaction evidence="8">
        <text>UDP-N-acetyl-alpha-D-muramoyl-L-alanyl-D-glutamate + meso-2,6-diaminopimelate + ATP = UDP-N-acetyl-alpha-D-muramoyl-L-alanyl-gamma-D-glutamyl-meso-2,6-diaminopimelate + ADP + phosphate + H(+)</text>
        <dbReference type="Rhea" id="RHEA:23676"/>
        <dbReference type="ChEBI" id="CHEBI:15378"/>
        <dbReference type="ChEBI" id="CHEBI:30616"/>
        <dbReference type="ChEBI" id="CHEBI:43474"/>
        <dbReference type="ChEBI" id="CHEBI:57791"/>
        <dbReference type="ChEBI" id="CHEBI:83900"/>
        <dbReference type="ChEBI" id="CHEBI:83905"/>
        <dbReference type="ChEBI" id="CHEBI:456216"/>
        <dbReference type="EC" id="6.3.2.13"/>
    </reaction>
</comment>
<keyword evidence="8" id="KW-0460">Magnesium</keyword>
<dbReference type="GO" id="GO:0051301">
    <property type="term" value="P:cell division"/>
    <property type="evidence" value="ECO:0007669"/>
    <property type="project" value="UniProtKB-KW"/>
</dbReference>
<dbReference type="HAMAP" id="MF_00208">
    <property type="entry name" value="MurE"/>
    <property type="match status" value="1"/>
</dbReference>
<feature type="binding site" evidence="8">
    <location>
        <begin position="147"/>
        <end position="148"/>
    </location>
    <ligand>
        <name>UDP-N-acetyl-alpha-D-muramoyl-L-alanyl-D-glutamate</name>
        <dbReference type="ChEBI" id="CHEBI:83900"/>
    </ligand>
</feature>
<dbReference type="PANTHER" id="PTHR23135:SF4">
    <property type="entry name" value="UDP-N-ACETYLMURAMOYL-L-ALANYL-D-GLUTAMATE--2,6-DIAMINOPIMELATE LIGASE MURE HOMOLOG, CHLOROPLASTIC"/>
    <property type="match status" value="1"/>
</dbReference>
<feature type="domain" description="Mur ligase C-terminal" evidence="11">
    <location>
        <begin position="323"/>
        <end position="450"/>
    </location>
</feature>
<dbReference type="GO" id="GO:0071555">
    <property type="term" value="P:cell wall organization"/>
    <property type="evidence" value="ECO:0007669"/>
    <property type="project" value="UniProtKB-KW"/>
</dbReference>